<dbReference type="UniPathway" id="UPA00637"/>
<feature type="transmembrane region" description="Helical" evidence="12">
    <location>
        <begin position="99"/>
        <end position="124"/>
    </location>
</feature>
<keyword evidence="11 12" id="KW-0472">Membrane</keyword>
<dbReference type="STRING" id="619304.SAMN05421760_102199"/>
<feature type="transmembrane region" description="Helical" evidence="12">
    <location>
        <begin position="424"/>
        <end position="442"/>
    </location>
</feature>
<proteinExistence type="inferred from homology"/>
<keyword evidence="10 12" id="KW-1133">Transmembrane helix</keyword>
<dbReference type="NCBIfam" id="NF003958">
    <property type="entry name" value="PRK05454.2-1"/>
    <property type="match status" value="1"/>
</dbReference>
<dbReference type="EMBL" id="FTOE01000002">
    <property type="protein sequence ID" value="SIS56713.1"/>
    <property type="molecule type" value="Genomic_DNA"/>
</dbReference>
<feature type="domain" description="Glycosyltransferase 2-like" evidence="14">
    <location>
        <begin position="240"/>
        <end position="433"/>
    </location>
</feature>
<keyword evidence="9 12" id="KW-0812">Transmembrane</keyword>
<comment type="function">
    <text evidence="12">Involved in the biosynthesis of osmoregulated periplasmic glucans (OPGs).</text>
</comment>
<evidence type="ECO:0000256" key="6">
    <source>
        <dbReference type="ARBA" id="ARBA00022519"/>
    </source>
</evidence>
<keyword evidence="7 12" id="KW-0328">Glycosyltransferase</keyword>
<protein>
    <recommendedName>
        <fullName evidence="4 12">Glucans biosynthesis glucosyltransferase H</fullName>
        <ecNumber evidence="12">2.4.1.-</ecNumber>
    </recommendedName>
</protein>
<dbReference type="AlphaFoldDB" id="A0A1N7K533"/>
<dbReference type="EC" id="2.4.1.-" evidence="12"/>
<evidence type="ECO:0000259" key="14">
    <source>
        <dbReference type="Pfam" id="PF13632"/>
    </source>
</evidence>
<feature type="transmembrane region" description="Helical" evidence="12">
    <location>
        <begin position="462"/>
        <end position="488"/>
    </location>
</feature>
<evidence type="ECO:0000256" key="8">
    <source>
        <dbReference type="ARBA" id="ARBA00022679"/>
    </source>
</evidence>
<feature type="transmembrane region" description="Helical" evidence="12">
    <location>
        <begin position="500"/>
        <end position="517"/>
    </location>
</feature>
<dbReference type="NCBIfam" id="NF003962">
    <property type="entry name" value="PRK05454.2-5"/>
    <property type="match status" value="1"/>
</dbReference>
<evidence type="ECO:0000313" key="15">
    <source>
        <dbReference type="EMBL" id="SIS56713.1"/>
    </source>
</evidence>
<comment type="subcellular location">
    <subcellularLocation>
        <location evidence="1">Cell inner membrane</location>
        <topology evidence="1">Multi-pass membrane protein</topology>
    </subcellularLocation>
    <subcellularLocation>
        <location evidence="12">Cell membrane</location>
        <topology evidence="12">Multi-pass membrane protein</topology>
    </subcellularLocation>
</comment>
<keyword evidence="8 12" id="KW-0808">Transferase</keyword>
<comment type="pathway">
    <text evidence="2 12">Glycan metabolism; osmoregulated periplasmic glucan (OPG) biosynthesis.</text>
</comment>
<dbReference type="PANTHER" id="PTHR43867">
    <property type="entry name" value="CELLULOSE SYNTHASE CATALYTIC SUBUNIT A [UDP-FORMING]"/>
    <property type="match status" value="1"/>
</dbReference>
<gene>
    <name evidence="12" type="primary">opgH</name>
    <name evidence="15" type="ORF">SAMN05421760_102199</name>
</gene>
<evidence type="ECO:0000256" key="13">
    <source>
        <dbReference type="SAM" id="MobiDB-lite"/>
    </source>
</evidence>
<reference evidence="16" key="1">
    <citation type="submission" date="2017-01" db="EMBL/GenBank/DDBJ databases">
        <authorList>
            <person name="Varghese N."/>
            <person name="Submissions S."/>
        </authorList>
    </citation>
    <scope>NUCLEOTIDE SEQUENCE [LARGE SCALE GENOMIC DNA]</scope>
    <source>
        <strain evidence="16">DSM 22306</strain>
    </source>
</reference>
<dbReference type="InterPro" id="IPR001173">
    <property type="entry name" value="Glyco_trans_2-like"/>
</dbReference>
<dbReference type="InterPro" id="IPR050321">
    <property type="entry name" value="Glycosyltr_2/OpgH_subfam"/>
</dbReference>
<keyword evidence="5 12" id="KW-1003">Cell membrane</keyword>
<evidence type="ECO:0000256" key="3">
    <source>
        <dbReference type="ARBA" id="ARBA00009337"/>
    </source>
</evidence>
<dbReference type="InterPro" id="IPR029044">
    <property type="entry name" value="Nucleotide-diphossugar_trans"/>
</dbReference>
<dbReference type="GO" id="GO:0005886">
    <property type="term" value="C:plasma membrane"/>
    <property type="evidence" value="ECO:0007669"/>
    <property type="project" value="UniProtKB-SubCell"/>
</dbReference>
<dbReference type="Gene3D" id="3.90.550.10">
    <property type="entry name" value="Spore Coat Polysaccharide Biosynthesis Protein SpsA, Chain A"/>
    <property type="match status" value="1"/>
</dbReference>
<sequence>MVTVNHTIKSNTDHDNDADMLTIESGMPDECPGEMPVQSLREFGVDAKRQPVNPNGCRSHSWRRWLVLGTAVLLSLWGINEMRAVLAVGEMTFVEYLVLILFSLTFSWITVAFSGSIVGFFYVVGQRFFPRPLLSAPLHTRTAVLMPTYNEAPERIFASIEAMACAIEESGEGRAFDWFVISDTTDPDIAITEEAAFHTLRARIGKTINVYYRRRRQNTARKAGNVADFCRRWGAGYDHLLVLDADSLMEAGTMLELARRMQADPDAGLIQTIPQLINGTTLMARLQQFATRVYGPVVGTGLAWWTDKEGNFWGHNAIIRTCAFMSAAGLPDLKGNPPFGGHILSHDFVEAALIRRAGWSVVIAADLSGSYEECPPSMIDLAVRDRRWCQGNLQHSRVVTAKGLHWVSRTHLLTGIMSYLSSPLWFMLIVVGLVLALQAQFIRPEYFTDEFSLFPSWPRMDAARALTLFIFTMVILFTPKILGFIAFIINGQLRRQSGGFIRLILSFILEAILSALIAPVMMLIHSGAVMSILLGQDSGWNPQRRDDGSLPLKSLIYRHRWHMAVGIFLTVAAYFNSLVLLAWLSPAIAGMLLSVPLSMLTSSWSIGARVKKWGLLRTPDESVRPAIRQAMDETRGAYETAVSHAPDLLTLASDPRWYAVHLALIDRMPTRARGKVDAVEATAAMKIREATSVSEAVSYLNQREQALVLATPALFTALSQLSLSQVTPSLPTKSPLSEESLLPESLI</sequence>
<evidence type="ECO:0000256" key="9">
    <source>
        <dbReference type="ARBA" id="ARBA00022692"/>
    </source>
</evidence>
<comment type="similarity">
    <text evidence="3 12">Belongs to the glycosyltransferase 2 family. OpgH subfamily.</text>
</comment>
<dbReference type="HAMAP" id="MF_01072">
    <property type="entry name" value="MdoH_OpgH"/>
    <property type="match status" value="1"/>
</dbReference>
<feature type="transmembrane region" description="Helical" evidence="12">
    <location>
        <begin position="561"/>
        <end position="581"/>
    </location>
</feature>
<dbReference type="RefSeq" id="WP_202905027.1">
    <property type="nucleotide sequence ID" value="NZ_FTOE01000002.1"/>
</dbReference>
<dbReference type="Pfam" id="PF13632">
    <property type="entry name" value="Glyco_trans_2_3"/>
    <property type="match status" value="1"/>
</dbReference>
<feature type="transmembrane region" description="Helical" evidence="12">
    <location>
        <begin position="62"/>
        <end position="79"/>
    </location>
</feature>
<name>A0A1N7K533_9GAMM</name>
<dbReference type="NCBIfam" id="NF003956">
    <property type="entry name" value="PRK05454.1-3"/>
    <property type="match status" value="1"/>
</dbReference>
<evidence type="ECO:0000256" key="1">
    <source>
        <dbReference type="ARBA" id="ARBA00004429"/>
    </source>
</evidence>
<evidence type="ECO:0000256" key="10">
    <source>
        <dbReference type="ARBA" id="ARBA00022989"/>
    </source>
</evidence>
<dbReference type="GO" id="GO:0009250">
    <property type="term" value="P:glucan biosynthetic process"/>
    <property type="evidence" value="ECO:0007669"/>
    <property type="project" value="UniProtKB-UniRule"/>
</dbReference>
<feature type="region of interest" description="Disordered" evidence="13">
    <location>
        <begin position="727"/>
        <end position="747"/>
    </location>
</feature>
<dbReference type="InterPro" id="IPR023725">
    <property type="entry name" value="Glucans_biosynth_gluTrFase_H"/>
</dbReference>
<keyword evidence="16" id="KW-1185">Reference proteome</keyword>
<evidence type="ECO:0000256" key="4">
    <source>
        <dbReference type="ARBA" id="ARBA00020585"/>
    </source>
</evidence>
<dbReference type="CDD" id="cd04191">
    <property type="entry name" value="Glucan_BSP_MdoH"/>
    <property type="match status" value="1"/>
</dbReference>
<dbReference type="Proteomes" id="UP000185999">
    <property type="component" value="Unassembled WGS sequence"/>
</dbReference>
<evidence type="ECO:0000256" key="11">
    <source>
        <dbReference type="ARBA" id="ARBA00023136"/>
    </source>
</evidence>
<keyword evidence="6" id="KW-0997">Cell inner membrane</keyword>
<dbReference type="GO" id="GO:0016758">
    <property type="term" value="F:hexosyltransferase activity"/>
    <property type="evidence" value="ECO:0007669"/>
    <property type="project" value="UniProtKB-UniRule"/>
</dbReference>
<evidence type="ECO:0000313" key="16">
    <source>
        <dbReference type="Proteomes" id="UP000185999"/>
    </source>
</evidence>
<accession>A0A1N7K533</accession>
<evidence type="ECO:0000256" key="12">
    <source>
        <dbReference type="HAMAP-Rule" id="MF_01072"/>
    </source>
</evidence>
<dbReference type="PANTHER" id="PTHR43867:SF5">
    <property type="entry name" value="GLUCANS BIOSYNTHESIS GLUCOSYLTRANSFERASE H"/>
    <property type="match status" value="1"/>
</dbReference>
<evidence type="ECO:0000256" key="7">
    <source>
        <dbReference type="ARBA" id="ARBA00022676"/>
    </source>
</evidence>
<evidence type="ECO:0000256" key="2">
    <source>
        <dbReference type="ARBA" id="ARBA00005001"/>
    </source>
</evidence>
<evidence type="ECO:0000256" key="5">
    <source>
        <dbReference type="ARBA" id="ARBA00022475"/>
    </source>
</evidence>
<dbReference type="SUPFAM" id="SSF53448">
    <property type="entry name" value="Nucleotide-diphospho-sugar transferases"/>
    <property type="match status" value="1"/>
</dbReference>
<organism evidence="15 16">
    <name type="scientific">Neptunomonas antarctica</name>
    <dbReference type="NCBI Taxonomy" id="619304"/>
    <lineage>
        <taxon>Bacteria</taxon>
        <taxon>Pseudomonadati</taxon>
        <taxon>Pseudomonadota</taxon>
        <taxon>Gammaproteobacteria</taxon>
        <taxon>Oceanospirillales</taxon>
        <taxon>Oceanospirillaceae</taxon>
        <taxon>Neptunomonas</taxon>
    </lineage>
</organism>